<reference evidence="2 3" key="1">
    <citation type="submission" date="2020-08" db="EMBL/GenBank/DDBJ databases">
        <title>Plant Genome Project.</title>
        <authorList>
            <person name="Zhang R.-G."/>
        </authorList>
    </citation>
    <scope>NUCLEOTIDE SEQUENCE [LARGE SCALE GENOMIC DNA]</scope>
    <source>
        <tissue evidence="2">Rhizome</tissue>
    </source>
</reference>
<gene>
    <name evidence="2" type="ORF">ZIOFF_000976</name>
</gene>
<organism evidence="2 3">
    <name type="scientific">Zingiber officinale</name>
    <name type="common">Ginger</name>
    <name type="synonym">Amomum zingiber</name>
    <dbReference type="NCBI Taxonomy" id="94328"/>
    <lineage>
        <taxon>Eukaryota</taxon>
        <taxon>Viridiplantae</taxon>
        <taxon>Streptophyta</taxon>
        <taxon>Embryophyta</taxon>
        <taxon>Tracheophyta</taxon>
        <taxon>Spermatophyta</taxon>
        <taxon>Magnoliopsida</taxon>
        <taxon>Liliopsida</taxon>
        <taxon>Zingiberales</taxon>
        <taxon>Zingiberaceae</taxon>
        <taxon>Zingiber</taxon>
    </lineage>
</organism>
<accession>A0A8J5I934</accession>
<sequence>MTALGMFRSRDVTGLGTTAALKSPWKAREGEEARRSPASDCPPLRRRNSARCLRLSSEVCWELEEERGGGGGGSSEIRRKDLREEGYSCKIRNLSNTRHPL</sequence>
<protein>
    <submittedName>
        <fullName evidence="2">Uncharacterized protein</fullName>
    </submittedName>
</protein>
<evidence type="ECO:0000313" key="3">
    <source>
        <dbReference type="Proteomes" id="UP000734854"/>
    </source>
</evidence>
<evidence type="ECO:0000256" key="1">
    <source>
        <dbReference type="SAM" id="MobiDB-lite"/>
    </source>
</evidence>
<comment type="caution">
    <text evidence="2">The sequence shown here is derived from an EMBL/GenBank/DDBJ whole genome shotgun (WGS) entry which is preliminary data.</text>
</comment>
<dbReference type="Proteomes" id="UP000734854">
    <property type="component" value="Unassembled WGS sequence"/>
</dbReference>
<dbReference type="EMBL" id="JACMSC010000001">
    <property type="protein sequence ID" value="KAG6535945.1"/>
    <property type="molecule type" value="Genomic_DNA"/>
</dbReference>
<name>A0A8J5I934_ZINOF</name>
<feature type="compositionally biased region" description="Basic and acidic residues" evidence="1">
    <location>
        <begin position="26"/>
        <end position="37"/>
    </location>
</feature>
<dbReference type="AlphaFoldDB" id="A0A8J5I934"/>
<evidence type="ECO:0000313" key="2">
    <source>
        <dbReference type="EMBL" id="KAG6535945.1"/>
    </source>
</evidence>
<feature type="region of interest" description="Disordered" evidence="1">
    <location>
        <begin position="22"/>
        <end position="45"/>
    </location>
</feature>
<keyword evidence="3" id="KW-1185">Reference proteome</keyword>
<proteinExistence type="predicted"/>